<gene>
    <name evidence="1" type="ORF">OIE82_23515</name>
</gene>
<dbReference type="RefSeq" id="WP_395759294.1">
    <property type="nucleotide sequence ID" value="NZ_CP109207.1"/>
</dbReference>
<reference evidence="1" key="1">
    <citation type="submission" date="2022-10" db="EMBL/GenBank/DDBJ databases">
        <title>The complete genomes of actinobacterial strains from the NBC collection.</title>
        <authorList>
            <person name="Joergensen T.S."/>
            <person name="Alvarez Arevalo M."/>
            <person name="Sterndorff E.B."/>
            <person name="Faurdal D."/>
            <person name="Vuksanovic O."/>
            <person name="Mourched A.-S."/>
            <person name="Charusanti P."/>
            <person name="Shaw S."/>
            <person name="Blin K."/>
            <person name="Weber T."/>
        </authorList>
    </citation>
    <scope>NUCLEOTIDE SEQUENCE [LARGE SCALE GENOMIC DNA]</scope>
    <source>
        <strain evidence="1">NBC 01686</strain>
    </source>
</reference>
<evidence type="ECO:0000313" key="1">
    <source>
        <dbReference type="EMBL" id="WUU55928.1"/>
    </source>
</evidence>
<proteinExistence type="predicted"/>
<accession>A0ABZ1Y8R3</accession>
<protein>
    <submittedName>
        <fullName evidence="1">Uncharacterized protein</fullName>
    </submittedName>
</protein>
<sequence length="143" mass="15782">MLPQVGDEVVVSCEPACAEVVRVDARYITVKWPWGVIDDSSSFRWDGTNALPYGDAHPEWVPYRIEPAASELRVGDMCTVSIPPTRLHVGHYEEYNPPRNLGWSPAPTAGIHVLPPEKADDEEAGCMLYLGGAEPVRLEPVED</sequence>
<dbReference type="EMBL" id="CP109207">
    <property type="protein sequence ID" value="WUU55928.1"/>
    <property type="molecule type" value="Genomic_DNA"/>
</dbReference>
<name>A0ABZ1Y8R3_9ACTN</name>
<organism evidence="1">
    <name type="scientific">Streptomyces althioticus</name>
    <dbReference type="NCBI Taxonomy" id="83380"/>
    <lineage>
        <taxon>Bacteria</taxon>
        <taxon>Bacillati</taxon>
        <taxon>Actinomycetota</taxon>
        <taxon>Actinomycetes</taxon>
        <taxon>Kitasatosporales</taxon>
        <taxon>Streptomycetaceae</taxon>
        <taxon>Streptomyces</taxon>
        <taxon>Streptomyces althioticus group</taxon>
    </lineage>
</organism>